<evidence type="ECO:0000313" key="3">
    <source>
        <dbReference type="Proteomes" id="UP000316142"/>
    </source>
</evidence>
<dbReference type="NCBIfam" id="TIGR03764">
    <property type="entry name" value="ICE_PFGI_1_parB"/>
    <property type="match status" value="1"/>
</dbReference>
<dbReference type="SUPFAM" id="SSF110849">
    <property type="entry name" value="ParB/Sulfiredoxin"/>
    <property type="match status" value="1"/>
</dbReference>
<dbReference type="RefSeq" id="WP_140924769.1">
    <property type="nucleotide sequence ID" value="NZ_VHIZ01000051.1"/>
</dbReference>
<sequence>MSKLQLVKNSPNDSENQARIFTLDELCTNPDDPRKTRNPRYDDLKASIRSCGLESVPLVTRDPRLPEGMWTFSNGGNTRYTIMRELWDETGDELFFRMTCVVKPWPGRFQCLAGHLAENETHGQLTFIDKALSVRDARNMLEEERGKKVSLRELAAELTANGLPVHFSSVSRMEDVVRNIYPWMPVLLESGFGGQGLRKLLKLRHGAEAIWEKYRAEKGVETEADFSGVFGECCRKFDDPELWSFEMFTDELIGDLTNAFPCPDLDYDGWLLELRGANKGRAEPVEELVVDIAQNLQTSSFKGANDDAASEQVTADNDQHPDCMVNPLVTIAEDDPAKLQGSEKKQENSVQNSASDLAVNEYESIPICHQDDSLQPAAQSDTHSLWHINALQDDIEHLQSIAWRLCWDIANAHDCSDILEPANEDVLSPGYRLSEAANSAPAVASFLISLAGESASTDVLNLPSKLLIGLSDLTTPVFDDEQTLTVFRLIRILRRLRELQRKRAAVNVSVNEG</sequence>
<dbReference type="InterPro" id="IPR022304">
    <property type="entry name" value="ICE_PFGI_1_ParB"/>
</dbReference>
<organism evidence="2 3">
    <name type="scientific">Pantoea anthophila</name>
    <dbReference type="NCBI Taxonomy" id="470931"/>
    <lineage>
        <taxon>Bacteria</taxon>
        <taxon>Pseudomonadati</taxon>
        <taxon>Pseudomonadota</taxon>
        <taxon>Gammaproteobacteria</taxon>
        <taxon>Enterobacterales</taxon>
        <taxon>Erwiniaceae</taxon>
        <taxon>Pantoea</taxon>
    </lineage>
</organism>
<comment type="caution">
    <text evidence="2">The sequence shown here is derived from an EMBL/GenBank/DDBJ whole genome shotgun (WGS) entry which is preliminary data.</text>
</comment>
<evidence type="ECO:0000313" key="2">
    <source>
        <dbReference type="EMBL" id="TPV23686.1"/>
    </source>
</evidence>
<dbReference type="Proteomes" id="UP000316142">
    <property type="component" value="Unassembled WGS sequence"/>
</dbReference>
<dbReference type="InterPro" id="IPR036086">
    <property type="entry name" value="ParB/Sulfiredoxin_sf"/>
</dbReference>
<accession>A0ABY2Z4W6</accession>
<keyword evidence="3" id="KW-1185">Reference proteome</keyword>
<evidence type="ECO:0000256" key="1">
    <source>
        <dbReference type="SAM" id="Coils"/>
    </source>
</evidence>
<proteinExistence type="predicted"/>
<feature type="coiled-coil region" evidence="1">
    <location>
        <begin position="134"/>
        <end position="161"/>
    </location>
</feature>
<dbReference type="EMBL" id="VHIZ01000051">
    <property type="protein sequence ID" value="TPV23686.1"/>
    <property type="molecule type" value="Genomic_DNA"/>
</dbReference>
<name>A0ABY2Z4W6_9GAMM</name>
<reference evidence="2 3" key="1">
    <citation type="submission" date="2019-06" db="EMBL/GenBank/DDBJ databases">
        <title>Taxogenomics and systematics of the genus Pantoea.</title>
        <authorList>
            <person name="Tambong J.T."/>
        </authorList>
    </citation>
    <scope>NUCLEOTIDE SEQUENCE [LARGE SCALE GENOMIC DNA]</scope>
    <source>
        <strain evidence="2 3">LMG 2558</strain>
    </source>
</reference>
<gene>
    <name evidence="2" type="ORF">FJW00_15155</name>
</gene>
<protein>
    <submittedName>
        <fullName evidence="2">Chromosome partitioning protein ParB</fullName>
    </submittedName>
</protein>
<keyword evidence="1" id="KW-0175">Coiled coil</keyword>